<dbReference type="AlphaFoldDB" id="A0AA36NC80"/>
<evidence type="ECO:0000256" key="1">
    <source>
        <dbReference type="SAM" id="MobiDB-lite"/>
    </source>
</evidence>
<evidence type="ECO:0000313" key="3">
    <source>
        <dbReference type="Proteomes" id="UP001178507"/>
    </source>
</evidence>
<dbReference type="Proteomes" id="UP001178507">
    <property type="component" value="Unassembled WGS sequence"/>
</dbReference>
<accession>A0AA36NC80</accession>
<gene>
    <name evidence="2" type="ORF">EVOR1521_LOCUS23982</name>
</gene>
<dbReference type="EMBL" id="CAUJNA010003381">
    <property type="protein sequence ID" value="CAJ1400684.1"/>
    <property type="molecule type" value="Genomic_DNA"/>
</dbReference>
<keyword evidence="3" id="KW-1185">Reference proteome</keyword>
<evidence type="ECO:0000313" key="2">
    <source>
        <dbReference type="EMBL" id="CAJ1400684.1"/>
    </source>
</evidence>
<comment type="caution">
    <text evidence="2">The sequence shown here is derived from an EMBL/GenBank/DDBJ whole genome shotgun (WGS) entry which is preliminary data.</text>
</comment>
<name>A0AA36NC80_9DINO</name>
<proteinExistence type="predicted"/>
<sequence length="192" mass="22048">MKKAKAFSSMADFPLAFLCRPRAAGPSEGDAQERKRRLGVEEPLHFDLPRRLTKQERQEVREELSTALSALSEVQAVPKRAQEIAPAELRLRTKVPLISTELRVGAGPVELARVLQLLMEAFDAAELELKERGRFISGEYRQMLVEETRERRAWQQPCAGPHPCGGSWHPRRWRPPRACAWSCGAQRWRWER</sequence>
<protein>
    <submittedName>
        <fullName evidence="2">Uncharacterized protein</fullName>
    </submittedName>
</protein>
<feature type="region of interest" description="Disordered" evidence="1">
    <location>
        <begin position="21"/>
        <end position="42"/>
    </location>
</feature>
<reference evidence="2" key="1">
    <citation type="submission" date="2023-08" db="EMBL/GenBank/DDBJ databases">
        <authorList>
            <person name="Chen Y."/>
            <person name="Shah S."/>
            <person name="Dougan E. K."/>
            <person name="Thang M."/>
            <person name="Chan C."/>
        </authorList>
    </citation>
    <scope>NUCLEOTIDE SEQUENCE</scope>
</reference>
<organism evidence="2 3">
    <name type="scientific">Effrenium voratum</name>
    <dbReference type="NCBI Taxonomy" id="2562239"/>
    <lineage>
        <taxon>Eukaryota</taxon>
        <taxon>Sar</taxon>
        <taxon>Alveolata</taxon>
        <taxon>Dinophyceae</taxon>
        <taxon>Suessiales</taxon>
        <taxon>Symbiodiniaceae</taxon>
        <taxon>Effrenium</taxon>
    </lineage>
</organism>